<dbReference type="PANTHER" id="PTHR11710">
    <property type="entry name" value="40S RIBOSOMAL PROTEIN S19"/>
    <property type="match status" value="1"/>
</dbReference>
<dbReference type="SMART" id="SM01413">
    <property type="entry name" value="Ribosomal_S19e"/>
    <property type="match status" value="1"/>
</dbReference>
<dbReference type="InterPro" id="IPR036388">
    <property type="entry name" value="WH-like_DNA-bd_sf"/>
</dbReference>
<evidence type="ECO:0000313" key="6">
    <source>
        <dbReference type="Proteomes" id="UP000006853"/>
    </source>
</evidence>
<evidence type="ECO:0000256" key="4">
    <source>
        <dbReference type="SAM" id="MobiDB-lite"/>
    </source>
</evidence>
<reference evidence="5 6" key="1">
    <citation type="journal article" date="2011" name="J. Biotechnol.">
        <title>High-quality genome sequence of Pichia pastoris CBS7435.</title>
        <authorList>
            <person name="Kuberl A."/>
            <person name="Schneider J."/>
            <person name="Thallinger G.G."/>
            <person name="Anderl I."/>
            <person name="Wibberg D."/>
            <person name="Hajek T."/>
            <person name="Jaenicke S."/>
            <person name="Brinkrolf K."/>
            <person name="Goesmann A."/>
            <person name="Szczepanowski R."/>
            <person name="Puhler A."/>
            <person name="Schwab H."/>
            <person name="Glieder A."/>
            <person name="Pichler H."/>
        </authorList>
    </citation>
    <scope>NUCLEOTIDE SEQUENCE [LARGE SCALE GENOMIC DNA]</scope>
    <source>
        <strain evidence="6">ATCC 76273 / CBS 7435 / CECT 11047 / NRRL Y-11430 / Wegner 21-1</strain>
    </source>
</reference>
<dbReference type="Pfam" id="PF01090">
    <property type="entry name" value="Ribosomal_S19e"/>
    <property type="match status" value="1"/>
</dbReference>
<dbReference type="InterPro" id="IPR036390">
    <property type="entry name" value="WH_DNA-bd_sf"/>
</dbReference>
<dbReference type="EMBL" id="FR839628">
    <property type="protein sequence ID" value="SCV11900.1"/>
    <property type="molecule type" value="Genomic_DNA"/>
</dbReference>
<gene>
    <name evidence="5" type="primary">RPS19B</name>
    <name evidence="5" type="ordered locus">PP7435_Chr1-2874</name>
</gene>
<sequence>MPGYSVRDVPAQDFINAYAQFLQRQGKLDVPGYVDIVKTSSHNELPPQEAETWFYKRAASAARQIYLKQNIGVGNLNRKYGGAKNRGCRSGRHTDASGSVNRKALQALEKLGVVELSPKGGRRITPNGQRDLDRIAAHTLQEEDDE</sequence>
<proteinExistence type="inferred from homology"/>
<dbReference type="Gene3D" id="1.10.10.10">
    <property type="entry name" value="Winged helix-like DNA-binding domain superfamily/Winged helix DNA-binding domain"/>
    <property type="match status" value="1"/>
</dbReference>
<dbReference type="GO" id="GO:0006412">
    <property type="term" value="P:translation"/>
    <property type="evidence" value="ECO:0007669"/>
    <property type="project" value="InterPro"/>
</dbReference>
<evidence type="ECO:0000256" key="2">
    <source>
        <dbReference type="ARBA" id="ARBA00022980"/>
    </source>
</evidence>
<evidence type="ECO:0000256" key="3">
    <source>
        <dbReference type="ARBA" id="ARBA00023274"/>
    </source>
</evidence>
<evidence type="ECO:0000256" key="1">
    <source>
        <dbReference type="ARBA" id="ARBA00010014"/>
    </source>
</evidence>
<protein>
    <submittedName>
        <fullName evidence="5">40S ribosomal protein S19-B</fullName>
    </submittedName>
</protein>
<feature type="region of interest" description="Disordered" evidence="4">
    <location>
        <begin position="78"/>
        <end position="101"/>
    </location>
</feature>
<accession>A0A1G4KPH8</accession>
<reference evidence="5 6" key="2">
    <citation type="journal article" date="2016" name="FEMS Yeast Res.">
        <title>Curation of the genome annotation of Pichia pastoris (Komagataella phaffii) CBS7435 from gene level to protein function.</title>
        <authorList>
            <person name="Valli M."/>
            <person name="Tatto N.E."/>
            <person name="Peymann A."/>
            <person name="Gruber C."/>
            <person name="Landes N."/>
            <person name="Ekker H."/>
            <person name="Thallinger G.G."/>
            <person name="Mattanovich D."/>
            <person name="Gasser B."/>
            <person name="Graf A.B."/>
        </authorList>
    </citation>
    <scope>GENOME REANNOTATION</scope>
    <source>
        <strain evidence="5 6">ATCC 76273 / CBS 7435 / CECT 11047 / NRRL Y-11430 / Wegner 21-1</strain>
    </source>
</reference>
<dbReference type="GO" id="GO:0003723">
    <property type="term" value="F:RNA binding"/>
    <property type="evidence" value="ECO:0007669"/>
    <property type="project" value="TreeGrafter"/>
</dbReference>
<dbReference type="GO" id="GO:0003735">
    <property type="term" value="F:structural constituent of ribosome"/>
    <property type="evidence" value="ECO:0007669"/>
    <property type="project" value="InterPro"/>
</dbReference>
<keyword evidence="3" id="KW-0687">Ribonucleoprotein</keyword>
<dbReference type="FunFam" id="1.10.10.10:FF:000118">
    <property type="entry name" value="40S ribosomal protein S19"/>
    <property type="match status" value="1"/>
</dbReference>
<keyword evidence="2 5" id="KW-0689">Ribosomal protein</keyword>
<evidence type="ECO:0000313" key="5">
    <source>
        <dbReference type="EMBL" id="SCV11900.1"/>
    </source>
</evidence>
<dbReference type="AlphaFoldDB" id="A0A1G4KPH8"/>
<keyword evidence="6" id="KW-1185">Reference proteome</keyword>
<dbReference type="GO" id="GO:0000028">
    <property type="term" value="P:ribosomal small subunit assembly"/>
    <property type="evidence" value="ECO:0007669"/>
    <property type="project" value="TreeGrafter"/>
</dbReference>
<dbReference type="PANTHER" id="PTHR11710:SF0">
    <property type="entry name" value="40S RIBOSOMAL PROTEIN S19"/>
    <property type="match status" value="1"/>
</dbReference>
<organism evidence="5 6">
    <name type="scientific">Komagataella phaffii (strain ATCC 76273 / CBS 7435 / CECT 11047 / NRRL Y-11430 / Wegner 21-1)</name>
    <name type="common">Yeast</name>
    <name type="synonym">Pichia pastoris</name>
    <dbReference type="NCBI Taxonomy" id="981350"/>
    <lineage>
        <taxon>Eukaryota</taxon>
        <taxon>Fungi</taxon>
        <taxon>Dikarya</taxon>
        <taxon>Ascomycota</taxon>
        <taxon>Saccharomycotina</taxon>
        <taxon>Pichiomycetes</taxon>
        <taxon>Pichiales</taxon>
        <taxon>Pichiaceae</taxon>
        <taxon>Komagataella</taxon>
    </lineage>
</organism>
<comment type="similarity">
    <text evidence="1">Belongs to the eukaryotic ribosomal protein eS19 family.</text>
</comment>
<dbReference type="InterPro" id="IPR001266">
    <property type="entry name" value="Ribosomal_eS19"/>
</dbReference>
<dbReference type="Proteomes" id="UP000006853">
    <property type="component" value="Chromosome 1"/>
</dbReference>
<dbReference type="SUPFAM" id="SSF46785">
    <property type="entry name" value="Winged helix' DNA-binding domain"/>
    <property type="match status" value="1"/>
</dbReference>
<name>A0A1G4KPH8_KOMPC</name>
<dbReference type="GO" id="GO:0022627">
    <property type="term" value="C:cytosolic small ribosomal subunit"/>
    <property type="evidence" value="ECO:0007669"/>
    <property type="project" value="TreeGrafter"/>
</dbReference>